<dbReference type="GO" id="GO:0005737">
    <property type="term" value="C:cytoplasm"/>
    <property type="evidence" value="ECO:0007669"/>
    <property type="project" value="TreeGrafter"/>
</dbReference>
<evidence type="ECO:0000313" key="5">
    <source>
        <dbReference type="Proteomes" id="UP000041254"/>
    </source>
</evidence>
<feature type="compositionally biased region" description="Low complexity" evidence="3">
    <location>
        <begin position="617"/>
        <end position="628"/>
    </location>
</feature>
<evidence type="ECO:0000256" key="2">
    <source>
        <dbReference type="ARBA" id="ARBA00022737"/>
    </source>
</evidence>
<dbReference type="InterPro" id="IPR001611">
    <property type="entry name" value="Leu-rich_rpt"/>
</dbReference>
<feature type="compositionally biased region" description="Low complexity" evidence="3">
    <location>
        <begin position="930"/>
        <end position="939"/>
    </location>
</feature>
<evidence type="ECO:0000256" key="1">
    <source>
        <dbReference type="ARBA" id="ARBA00022614"/>
    </source>
</evidence>
<dbReference type="EMBL" id="CDMY01000878">
    <property type="protein sequence ID" value="CEM36175.1"/>
    <property type="molecule type" value="Genomic_DNA"/>
</dbReference>
<feature type="region of interest" description="Disordered" evidence="3">
    <location>
        <begin position="1070"/>
        <end position="1173"/>
    </location>
</feature>
<dbReference type="PROSITE" id="PS51450">
    <property type="entry name" value="LRR"/>
    <property type="match status" value="1"/>
</dbReference>
<feature type="region of interest" description="Disordered" evidence="3">
    <location>
        <begin position="1891"/>
        <end position="1977"/>
    </location>
</feature>
<feature type="compositionally biased region" description="Basic and acidic residues" evidence="3">
    <location>
        <begin position="1610"/>
        <end position="1622"/>
    </location>
</feature>
<name>A0A0G4GYH6_VITBC</name>
<dbReference type="InParanoid" id="A0A0G4GYH6"/>
<feature type="compositionally biased region" description="Pro residues" evidence="3">
    <location>
        <begin position="1458"/>
        <end position="1479"/>
    </location>
</feature>
<feature type="compositionally biased region" description="Pro residues" evidence="3">
    <location>
        <begin position="1128"/>
        <end position="1142"/>
    </location>
</feature>
<dbReference type="SUPFAM" id="SSF52058">
    <property type="entry name" value="L domain-like"/>
    <property type="match status" value="1"/>
</dbReference>
<dbReference type="OrthoDB" id="433501at2759"/>
<feature type="region of interest" description="Disordered" evidence="3">
    <location>
        <begin position="1190"/>
        <end position="1332"/>
    </location>
</feature>
<feature type="region of interest" description="Disordered" evidence="3">
    <location>
        <begin position="1380"/>
        <end position="1629"/>
    </location>
</feature>
<feature type="compositionally biased region" description="Basic and acidic residues" evidence="3">
    <location>
        <begin position="1550"/>
        <end position="1564"/>
    </location>
</feature>
<dbReference type="OMA" id="ETERYPC"/>
<gene>
    <name evidence="4" type="ORF">Vbra_19118</name>
</gene>
<feature type="compositionally biased region" description="Low complexity" evidence="3">
    <location>
        <begin position="1508"/>
        <end position="1520"/>
    </location>
</feature>
<feature type="compositionally biased region" description="Polar residues" evidence="3">
    <location>
        <begin position="646"/>
        <end position="655"/>
    </location>
</feature>
<dbReference type="InterPro" id="IPR032675">
    <property type="entry name" value="LRR_dom_sf"/>
</dbReference>
<feature type="compositionally biased region" description="Basic and acidic residues" evidence="3">
    <location>
        <begin position="887"/>
        <end position="904"/>
    </location>
</feature>
<evidence type="ECO:0000313" key="4">
    <source>
        <dbReference type="EMBL" id="CEM36175.1"/>
    </source>
</evidence>
<dbReference type="Proteomes" id="UP000041254">
    <property type="component" value="Unassembled WGS sequence"/>
</dbReference>
<feature type="compositionally biased region" description="Low complexity" evidence="3">
    <location>
        <begin position="914"/>
        <end position="923"/>
    </location>
</feature>
<feature type="compositionally biased region" description="Basic and acidic residues" evidence="3">
    <location>
        <begin position="1143"/>
        <end position="1154"/>
    </location>
</feature>
<sequence length="2026" mass="221082">MKLSEALERCAACTPEKIALNGCDISVIDPVPLSFTNCTRLQLSQNQISSLQGLSQFRSLKKLALSHNLITDARQLDCIPNRLKLEYISLIGNPIANFPDYKLRILTLFPSLKELDGFTVTNEEREDVRDASALGSLIVPFAALQQRRLERLASACHRLALKRELYEAAHSGFSVFRSHDCEPPTVEEELMRQQRELGRAVHLPCVPNLRQDKAIRPWTLLRWICCQAADFPWDDASLTGSHGSRVPSLDLPIAPHFGLQLNPFAVTISELLAVKRHLRTHLLSRLPEGYRRRYAQAITPNPAPPHHLPYPLPSPTLNVPPQAAKGDRVVRTGDVLAGLFPYWRWHYELYAGVEKEVQLPAGTVTGAACAVAFMPIFPSERAFMRALYEILDDQRQQLLALEKHRVELLRIDTSPLLTHQPSWRRPPLPATPMPAITLIKRTPLSYLPPHTPPTTPATAAATAAAPVADSLLVDLSALTLTFPQLMELPTPVLDRLSLSELRYPAARGETLKRIKREKAGTRHVFATRDRDQQLTLISGADLEKLHDLAAARHRLEGTTEQLLLPPSPPQTTLPTSVDFPGGPLDAHTRPIERAEPKTTTIAPTVPSVLPEKAPRTQQQQQQQEQQQEADGGESERYEGEEEETMGAQTLLTATTPMGAETTPMGGEAERVGKGGLAWQKGHTKAGEHYAPRAEGLTPDTGKDTDKAPPTFGISPCRGMDPESQFQPSSAPPPDAKASLKLPPPSFADRQATDEQSIVSDTKAAPDPMLKKKTTDSPKNRAPSAHPMAKDTTGGGGGGKKVPGPSPSRVLGYASYRDAFSRQTTMGGRKAAMTASAAASLRRAVSADGTGGGKRDRVARKGGADEADMAPLEQPSPIRDSTPTATRQPKEAKKPSPVLKVKEAPKAAPAPAPPLAKTAPTKTAQPPPPVAKTKATAPPKKTAPKAPPPDRFPSLQDLTTPSPTRERPSLPPASDRDVDRMRGVEVRRISDDERAPDLEYPPPQEEGAEEERGRGGVDIGHVPKPMMRHPRDELPLEEDFAFRRGHTEPMAMRRSIRELREELGRQMSEIAARGGGGQALSRPHPHHRSASFSERLAELKADLNRLIANSSSRSSSRQPTARQASHAVPPFPSDSPPYSYPPRPADRRLREHEEEAMGPGVIPPHWASYEGYEGPPTSVEVETFAYGQPGETVTSVSVRSPSPPAHYDTEVNVDVQSSHSSLPSPRRSDRPQVIPPPLPAARASSPGLLPRRPYPPPREYFEPMDFPPAPDSGHGPWQTPFQAVRERLGLPPSSSRRQPGDSTPVAPAPGGGYTNSIYYAFQPSTPPPFPPAADYFHIDEDDLSLTPSRKKKAACVTHHPTLLTKMGPTPPQICTVYMLQANGGNNGKQPTAAAGKEASISSSSLGSPQHWESGSRETGLSPGVEGGREDESRDDGEASNEDTSAEKQVSDVSPETPTAAPPQPALHVLPPPPFAQPAPPADSVAQSIYFTPQAGRLTADDRVVDELLSPPQSEPRQPQPSMSLHEILIQEGRQRAMAQSPYSPPAVQSPQRDREKECRGGDATHAHANGRVPVPPSSGPSSPPPRKAKPDVSDVEEPRSRPAESPVITRRFHELDRPMRPDGDALGGGEALAMPMRREGREPLRLDEAAYHRWQGREPHRLTTTERRLTPPGLSPPYLRLDGTISPRLPSTQPSPSPLIAAPRAHFHRPLTIESPTLPPPSTPHLAIKDKRARGREAAKDRGKDTREPRLSPPHEPKQPVARRAPSPYSALRGVALDTDRQIASARYPSARLPDGGSGPMTMRSLREESGRMKESRNVGVQVRVRGAASPAAIGADVHPRIRHPPPGLWRSSLPFERDVCGDEEAMIEKRFLAETERYPCCAELAGSRRIVVTTHPQHPSRPPKRPIKPRSRSTSRPRPRSKGAGSRPRPIFIPTGTRPASIPRDPPTLRAKSPAPAATAAAGRERETGGRHRGQSPLRLAPRQRVIVENYMGDGLPLEEALERVHRDPSVFFLVTMRGNESPRKR</sequence>
<feature type="region of interest" description="Disordered" evidence="3">
    <location>
        <begin position="559"/>
        <end position="1032"/>
    </location>
</feature>
<feature type="compositionally biased region" description="Basic and acidic residues" evidence="3">
    <location>
        <begin position="586"/>
        <end position="596"/>
    </location>
</feature>
<feature type="compositionally biased region" description="Basic and acidic residues" evidence="3">
    <location>
        <begin position="963"/>
        <end position="996"/>
    </location>
</feature>
<keyword evidence="5" id="KW-1185">Reference proteome</keyword>
<dbReference type="VEuPathDB" id="CryptoDB:Vbra_19118"/>
<feature type="compositionally biased region" description="Pro residues" evidence="3">
    <location>
        <begin position="1572"/>
        <end position="1584"/>
    </location>
</feature>
<accession>A0A0G4GYH6</accession>
<feature type="compositionally biased region" description="Polar residues" evidence="3">
    <location>
        <begin position="1291"/>
        <end position="1300"/>
    </location>
</feature>
<organism evidence="4 5">
    <name type="scientific">Vitrella brassicaformis (strain CCMP3155)</name>
    <dbReference type="NCBI Taxonomy" id="1169540"/>
    <lineage>
        <taxon>Eukaryota</taxon>
        <taxon>Sar</taxon>
        <taxon>Alveolata</taxon>
        <taxon>Colpodellida</taxon>
        <taxon>Vitrellaceae</taxon>
        <taxon>Vitrella</taxon>
    </lineage>
</organism>
<feature type="compositionally biased region" description="Basic and acidic residues" evidence="3">
    <location>
        <begin position="1587"/>
        <end position="1601"/>
    </location>
</feature>
<feature type="compositionally biased region" description="Polar residues" evidence="3">
    <location>
        <begin position="1398"/>
        <end position="1417"/>
    </location>
</feature>
<feature type="compositionally biased region" description="Basic and acidic residues" evidence="3">
    <location>
        <begin position="1726"/>
        <end position="1757"/>
    </location>
</feature>
<dbReference type="PANTHER" id="PTHR15454">
    <property type="entry name" value="NISCHARIN RELATED"/>
    <property type="match status" value="1"/>
</dbReference>
<dbReference type="Gene3D" id="3.80.10.10">
    <property type="entry name" value="Ribonuclease Inhibitor"/>
    <property type="match status" value="1"/>
</dbReference>
<keyword evidence="1" id="KW-0433">Leucine-rich repeat</keyword>
<proteinExistence type="predicted"/>
<keyword evidence="2" id="KW-0677">Repeat</keyword>
<feature type="compositionally biased region" description="Basic residues" evidence="3">
    <location>
        <begin position="1901"/>
        <end position="1921"/>
    </location>
</feature>
<feature type="compositionally biased region" description="Low complexity" evidence="3">
    <location>
        <begin position="828"/>
        <end position="846"/>
    </location>
</feature>
<feature type="compositionally biased region" description="Low complexity" evidence="3">
    <location>
        <begin position="1239"/>
        <end position="1250"/>
    </location>
</feature>
<evidence type="ECO:0000256" key="3">
    <source>
        <dbReference type="SAM" id="MobiDB-lite"/>
    </source>
</evidence>
<dbReference type="STRING" id="1169540.A0A0G4GYH6"/>
<feature type="region of interest" description="Disordered" evidence="3">
    <location>
        <begin position="1655"/>
        <end position="1768"/>
    </location>
</feature>
<feature type="compositionally biased region" description="Basic and acidic residues" evidence="3">
    <location>
        <begin position="768"/>
        <end position="778"/>
    </location>
</feature>
<reference evidence="4 5" key="1">
    <citation type="submission" date="2014-11" db="EMBL/GenBank/DDBJ databases">
        <authorList>
            <person name="Zhu J."/>
            <person name="Qi W."/>
            <person name="Song R."/>
        </authorList>
    </citation>
    <scope>NUCLEOTIDE SEQUENCE [LARGE SCALE GENOMIC DNA]</scope>
</reference>
<protein>
    <submittedName>
        <fullName evidence="4">Uncharacterized protein</fullName>
    </submittedName>
</protein>
<feature type="compositionally biased region" description="Basic and acidic residues" evidence="3">
    <location>
        <begin position="1655"/>
        <end position="1668"/>
    </location>
</feature>